<keyword evidence="4" id="KW-0804">Transcription</keyword>
<dbReference type="GO" id="GO:0003677">
    <property type="term" value="F:DNA binding"/>
    <property type="evidence" value="ECO:0007669"/>
    <property type="project" value="InterPro"/>
</dbReference>
<dbReference type="GO" id="GO:0006352">
    <property type="term" value="P:DNA-templated transcription initiation"/>
    <property type="evidence" value="ECO:0007669"/>
    <property type="project" value="InterPro"/>
</dbReference>
<dbReference type="SUPFAM" id="SSF88946">
    <property type="entry name" value="Sigma2 domain of RNA polymerase sigma factors"/>
    <property type="match status" value="1"/>
</dbReference>
<feature type="domain" description="RNA polymerase sigma factor 70 region 4 type 2" evidence="6">
    <location>
        <begin position="128"/>
        <end position="173"/>
    </location>
</feature>
<organism evidence="7 8">
    <name type="scientific">Maribellus comscasis</name>
    <dbReference type="NCBI Taxonomy" id="2681766"/>
    <lineage>
        <taxon>Bacteria</taxon>
        <taxon>Pseudomonadati</taxon>
        <taxon>Bacteroidota</taxon>
        <taxon>Bacteroidia</taxon>
        <taxon>Marinilabiliales</taxon>
        <taxon>Prolixibacteraceae</taxon>
        <taxon>Maribellus</taxon>
    </lineage>
</organism>
<reference evidence="7 8" key="1">
    <citation type="submission" date="2019-11" db="EMBL/GenBank/DDBJ databases">
        <authorList>
            <person name="Zheng R.K."/>
            <person name="Sun C.M."/>
        </authorList>
    </citation>
    <scope>NUCLEOTIDE SEQUENCE [LARGE SCALE GENOMIC DNA]</scope>
    <source>
        <strain evidence="7 8">WC007</strain>
    </source>
</reference>
<dbReference type="InterPro" id="IPR007627">
    <property type="entry name" value="RNA_pol_sigma70_r2"/>
</dbReference>
<evidence type="ECO:0000313" key="8">
    <source>
        <dbReference type="Proteomes" id="UP000428260"/>
    </source>
</evidence>
<gene>
    <name evidence="7" type="ORF">GM418_22580</name>
</gene>
<evidence type="ECO:0000259" key="5">
    <source>
        <dbReference type="Pfam" id="PF04542"/>
    </source>
</evidence>
<dbReference type="EMBL" id="CP046401">
    <property type="protein sequence ID" value="QGY46346.1"/>
    <property type="molecule type" value="Genomic_DNA"/>
</dbReference>
<dbReference type="PANTHER" id="PTHR43133:SF46">
    <property type="entry name" value="RNA POLYMERASE SIGMA-70 FACTOR ECF SUBFAMILY"/>
    <property type="match status" value="1"/>
</dbReference>
<feature type="domain" description="RNA polymerase sigma-70 region 2" evidence="5">
    <location>
        <begin position="26"/>
        <end position="92"/>
    </location>
</feature>
<dbReference type="SUPFAM" id="SSF88659">
    <property type="entry name" value="Sigma3 and sigma4 domains of RNA polymerase sigma factors"/>
    <property type="match status" value="1"/>
</dbReference>
<dbReference type="NCBIfam" id="TIGR02937">
    <property type="entry name" value="sigma70-ECF"/>
    <property type="match status" value="1"/>
</dbReference>
<name>A0A6I6JTG7_9BACT</name>
<evidence type="ECO:0000256" key="3">
    <source>
        <dbReference type="ARBA" id="ARBA00023082"/>
    </source>
</evidence>
<dbReference type="KEGG" id="mcos:GM418_22580"/>
<dbReference type="PANTHER" id="PTHR43133">
    <property type="entry name" value="RNA POLYMERASE ECF-TYPE SIGMA FACTO"/>
    <property type="match status" value="1"/>
</dbReference>
<dbReference type="RefSeq" id="WP_158869482.1">
    <property type="nucleotide sequence ID" value="NZ_CP046401.1"/>
</dbReference>
<dbReference type="Pfam" id="PF04542">
    <property type="entry name" value="Sigma70_r2"/>
    <property type="match status" value="1"/>
</dbReference>
<dbReference type="InterPro" id="IPR036388">
    <property type="entry name" value="WH-like_DNA-bd_sf"/>
</dbReference>
<keyword evidence="8" id="KW-1185">Reference proteome</keyword>
<proteinExistence type="inferred from homology"/>
<evidence type="ECO:0000259" key="6">
    <source>
        <dbReference type="Pfam" id="PF08281"/>
    </source>
</evidence>
<comment type="similarity">
    <text evidence="1">Belongs to the sigma-70 factor family. ECF subfamily.</text>
</comment>
<protein>
    <submittedName>
        <fullName evidence="7">RNA polymerase sigma-70 factor</fullName>
    </submittedName>
</protein>
<dbReference type="Pfam" id="PF08281">
    <property type="entry name" value="Sigma70_r4_2"/>
    <property type="match status" value="1"/>
</dbReference>
<evidence type="ECO:0000313" key="7">
    <source>
        <dbReference type="EMBL" id="QGY46346.1"/>
    </source>
</evidence>
<evidence type="ECO:0000256" key="1">
    <source>
        <dbReference type="ARBA" id="ARBA00010641"/>
    </source>
</evidence>
<dbReference type="Gene3D" id="1.10.1740.10">
    <property type="match status" value="1"/>
</dbReference>
<dbReference type="AlphaFoldDB" id="A0A6I6JTG7"/>
<dbReference type="InterPro" id="IPR039425">
    <property type="entry name" value="RNA_pol_sigma-70-like"/>
</dbReference>
<dbReference type="InterPro" id="IPR013325">
    <property type="entry name" value="RNA_pol_sigma_r2"/>
</dbReference>
<dbReference type="Gene3D" id="1.10.10.10">
    <property type="entry name" value="Winged helix-like DNA-binding domain superfamily/Winged helix DNA-binding domain"/>
    <property type="match status" value="1"/>
</dbReference>
<evidence type="ECO:0000256" key="2">
    <source>
        <dbReference type="ARBA" id="ARBA00023015"/>
    </source>
</evidence>
<dbReference type="InterPro" id="IPR014284">
    <property type="entry name" value="RNA_pol_sigma-70_dom"/>
</dbReference>
<dbReference type="GO" id="GO:0016987">
    <property type="term" value="F:sigma factor activity"/>
    <property type="evidence" value="ECO:0007669"/>
    <property type="project" value="UniProtKB-KW"/>
</dbReference>
<dbReference type="InterPro" id="IPR014327">
    <property type="entry name" value="RNA_pol_sigma70_bacteroid"/>
</dbReference>
<dbReference type="NCBIfam" id="TIGR02985">
    <property type="entry name" value="Sig70_bacteroi1"/>
    <property type="match status" value="1"/>
</dbReference>
<evidence type="ECO:0000256" key="4">
    <source>
        <dbReference type="ARBA" id="ARBA00023163"/>
    </source>
</evidence>
<sequence length="195" mass="23003">MPESFLHEKILIDGLREGNSKIYDYLFHYYYSGLVIFSYRLVEDMDTAEDIVQDFFFRLWFNREELVIRQSLKSYFFSAVKNRSLDFLKRKKIGIRIEKELSYVRAGTGNEEQNFLVQAELEEQIKIAIEKLPEKCKKVFLMNRFEGMKPAEIAKYENISVRTVEGHIGKAIRILRTELEAYLPSILLLILTKGL</sequence>
<dbReference type="InterPro" id="IPR013324">
    <property type="entry name" value="RNA_pol_sigma_r3/r4-like"/>
</dbReference>
<keyword evidence="2" id="KW-0805">Transcription regulation</keyword>
<dbReference type="InterPro" id="IPR013249">
    <property type="entry name" value="RNA_pol_sigma70_r4_t2"/>
</dbReference>
<keyword evidence="3" id="KW-0731">Sigma factor</keyword>
<accession>A0A6I6JTG7</accession>
<dbReference type="Proteomes" id="UP000428260">
    <property type="component" value="Chromosome"/>
</dbReference>